<dbReference type="InterPro" id="IPR052763">
    <property type="entry name" value="DnaJ_C4"/>
</dbReference>
<organism evidence="3 4">
    <name type="scientific">Planobacterium oryzisoli</name>
    <dbReference type="NCBI Taxonomy" id="2771435"/>
    <lineage>
        <taxon>Bacteria</taxon>
        <taxon>Pseudomonadati</taxon>
        <taxon>Bacteroidota</taxon>
        <taxon>Flavobacteriia</taxon>
        <taxon>Flavobacteriales</taxon>
        <taxon>Weeksellaceae</taxon>
        <taxon>Chryseobacterium group</taxon>
        <taxon>Chryseobacterium</taxon>
    </lineage>
</organism>
<accession>A0A930YTT7</accession>
<evidence type="ECO:0000313" key="4">
    <source>
        <dbReference type="Proteomes" id="UP000694480"/>
    </source>
</evidence>
<dbReference type="Gene3D" id="1.10.287.110">
    <property type="entry name" value="DnaJ domain"/>
    <property type="match status" value="1"/>
</dbReference>
<sequence length="208" mass="24035">MKNYYYFLGLEPTATKEQIKAAYRKLSHKYHPDRNPDDPFFQKRFMQLREAYETLTEPAQKALYDQQLEALSYHQRSMLPPVIKSFSVSKRRVASGEKVIVTWNTLNGDVVKLLPYGLVRGYGEKTIVVDSFENGEFQLLLHVHNTLLKKTVVQSLVLQQVVENLQPNSDAEPILRGREKVPESKKPGYLLWILLAVAVVVFYYLLFG</sequence>
<reference evidence="3" key="1">
    <citation type="submission" date="2020-11" db="EMBL/GenBank/DDBJ databases">
        <title>Genome seq and assembly of Planobacterium sp.</title>
        <authorList>
            <person name="Chhetri G."/>
        </authorList>
    </citation>
    <scope>NUCLEOTIDE SEQUENCE</scope>
    <source>
        <strain evidence="3">GCR5</strain>
    </source>
</reference>
<dbReference type="EMBL" id="JADKYY010000001">
    <property type="protein sequence ID" value="MBF5026235.1"/>
    <property type="molecule type" value="Genomic_DNA"/>
</dbReference>
<dbReference type="InterPro" id="IPR036869">
    <property type="entry name" value="J_dom_sf"/>
</dbReference>
<dbReference type="SMART" id="SM00271">
    <property type="entry name" value="DnaJ"/>
    <property type="match status" value="1"/>
</dbReference>
<feature type="transmembrane region" description="Helical" evidence="1">
    <location>
        <begin position="188"/>
        <end position="206"/>
    </location>
</feature>
<keyword evidence="4" id="KW-1185">Reference proteome</keyword>
<keyword evidence="1" id="KW-0812">Transmembrane</keyword>
<dbReference type="PROSITE" id="PS50076">
    <property type="entry name" value="DNAJ_2"/>
    <property type="match status" value="1"/>
</dbReference>
<dbReference type="InterPro" id="IPR001623">
    <property type="entry name" value="DnaJ_domain"/>
</dbReference>
<evidence type="ECO:0000256" key="1">
    <source>
        <dbReference type="SAM" id="Phobius"/>
    </source>
</evidence>
<dbReference type="PRINTS" id="PR00625">
    <property type="entry name" value="JDOMAIN"/>
</dbReference>
<dbReference type="CDD" id="cd06257">
    <property type="entry name" value="DnaJ"/>
    <property type="match status" value="1"/>
</dbReference>
<dbReference type="RefSeq" id="WP_194738170.1">
    <property type="nucleotide sequence ID" value="NZ_JADKYY010000001.1"/>
</dbReference>
<proteinExistence type="predicted"/>
<comment type="caution">
    <text evidence="3">The sequence shown here is derived from an EMBL/GenBank/DDBJ whole genome shotgun (WGS) entry which is preliminary data.</text>
</comment>
<evidence type="ECO:0000259" key="2">
    <source>
        <dbReference type="PROSITE" id="PS50076"/>
    </source>
</evidence>
<gene>
    <name evidence="3" type="ORF">IC612_00285</name>
</gene>
<protein>
    <submittedName>
        <fullName evidence="3">J domain-containing protein</fullName>
    </submittedName>
</protein>
<feature type="domain" description="J" evidence="2">
    <location>
        <begin position="3"/>
        <end position="68"/>
    </location>
</feature>
<dbReference type="PANTHER" id="PTHR44825">
    <property type="match status" value="1"/>
</dbReference>
<keyword evidence="1" id="KW-1133">Transmembrane helix</keyword>
<dbReference type="PANTHER" id="PTHR44825:SF1">
    <property type="entry name" value="DNAJ HOMOLOG SUBFAMILY C MEMBER 4"/>
    <property type="match status" value="1"/>
</dbReference>
<dbReference type="Pfam" id="PF00226">
    <property type="entry name" value="DnaJ"/>
    <property type="match status" value="1"/>
</dbReference>
<dbReference type="Proteomes" id="UP000694480">
    <property type="component" value="Unassembled WGS sequence"/>
</dbReference>
<name>A0A930YTT7_9FLAO</name>
<dbReference type="SUPFAM" id="SSF46565">
    <property type="entry name" value="Chaperone J-domain"/>
    <property type="match status" value="1"/>
</dbReference>
<evidence type="ECO:0000313" key="3">
    <source>
        <dbReference type="EMBL" id="MBF5026235.1"/>
    </source>
</evidence>
<keyword evidence="1" id="KW-0472">Membrane</keyword>
<dbReference type="AlphaFoldDB" id="A0A930YTT7"/>